<feature type="domain" description="DUF1858" evidence="1">
    <location>
        <begin position="2"/>
        <end position="55"/>
    </location>
</feature>
<dbReference type="eggNOG" id="COG1251">
    <property type="taxonomic scope" value="Bacteria"/>
</dbReference>
<dbReference type="OrthoDB" id="15017at2"/>
<accession>F0SZY8</accession>
<dbReference type="NCBIfam" id="TIGR03980">
    <property type="entry name" value="prismane_assoc"/>
    <property type="match status" value="1"/>
</dbReference>
<dbReference type="PANTHER" id="PTHR39341">
    <property type="entry name" value="BSL7085 PROTEIN"/>
    <property type="match status" value="1"/>
</dbReference>
<dbReference type="RefSeq" id="WP_013623870.1">
    <property type="nucleotide sequence ID" value="NC_015172.1"/>
</dbReference>
<reference evidence="3" key="2">
    <citation type="submission" date="2011-02" db="EMBL/GenBank/DDBJ databases">
        <title>The complete genome of Syntrophobotulus glycolicus DSM 8271.</title>
        <authorList>
            <person name="Lucas S."/>
            <person name="Copeland A."/>
            <person name="Lapidus A."/>
            <person name="Bruce D."/>
            <person name="Goodwin L."/>
            <person name="Pitluck S."/>
            <person name="Kyrpides N."/>
            <person name="Mavromatis K."/>
            <person name="Pagani I."/>
            <person name="Ivanova N."/>
            <person name="Mikhailova N."/>
            <person name="Chertkov O."/>
            <person name="Held B."/>
            <person name="Detter J.C."/>
            <person name="Tapia R."/>
            <person name="Han C."/>
            <person name="Land M."/>
            <person name="Hauser L."/>
            <person name="Markowitz V."/>
            <person name="Cheng J.-F."/>
            <person name="Hugenholtz P."/>
            <person name="Woyke T."/>
            <person name="Wu D."/>
            <person name="Spring S."/>
            <person name="Schroeder M."/>
            <person name="Brambilla E."/>
            <person name="Klenk H.-P."/>
            <person name="Eisen J.A."/>
        </authorList>
    </citation>
    <scope>NUCLEOTIDE SEQUENCE [LARGE SCALE GENOMIC DNA]</scope>
    <source>
        <strain evidence="3">DSM 8271 / FlGlyR</strain>
    </source>
</reference>
<evidence type="ECO:0000259" key="1">
    <source>
        <dbReference type="Pfam" id="PF08984"/>
    </source>
</evidence>
<dbReference type="Proteomes" id="UP000007488">
    <property type="component" value="Chromosome"/>
</dbReference>
<name>F0SZY8_SYNGF</name>
<sequence>MITKEMVIGQVLREYPETARFFLELGMHCLGCPSATMESVEGAALTHGKDPDELVAELNKAIAEN</sequence>
<proteinExistence type="predicted"/>
<dbReference type="SUPFAM" id="SSF140683">
    <property type="entry name" value="SP0561-like"/>
    <property type="match status" value="1"/>
</dbReference>
<dbReference type="InterPro" id="IPR038062">
    <property type="entry name" value="ScdA-like_N_sf"/>
</dbReference>
<gene>
    <name evidence="2" type="ordered locus">Sgly_0637</name>
</gene>
<dbReference type="Pfam" id="PF08984">
    <property type="entry name" value="DUF1858"/>
    <property type="match status" value="1"/>
</dbReference>
<reference evidence="2 3" key="1">
    <citation type="journal article" date="2011" name="Stand. Genomic Sci.">
        <title>Complete genome sequence of Syntrophobotulus glycolicus type strain (FlGlyR).</title>
        <authorList>
            <person name="Han C."/>
            <person name="Mwirichia R."/>
            <person name="Chertkov O."/>
            <person name="Held B."/>
            <person name="Lapidus A."/>
            <person name="Nolan M."/>
            <person name="Lucas S."/>
            <person name="Hammon N."/>
            <person name="Deshpande S."/>
            <person name="Cheng J.F."/>
            <person name="Tapia R."/>
            <person name="Goodwin L."/>
            <person name="Pitluck S."/>
            <person name="Huntemann M."/>
            <person name="Liolios K."/>
            <person name="Ivanova N."/>
            <person name="Pagani I."/>
            <person name="Mavromatis K."/>
            <person name="Ovchinikova G."/>
            <person name="Pati A."/>
            <person name="Chen A."/>
            <person name="Palaniappan K."/>
            <person name="Land M."/>
            <person name="Hauser L."/>
            <person name="Brambilla E.M."/>
            <person name="Rohde M."/>
            <person name="Spring S."/>
            <person name="Sikorski J."/>
            <person name="Goker M."/>
            <person name="Woyke T."/>
            <person name="Bristow J."/>
            <person name="Eisen J.A."/>
            <person name="Markowitz V."/>
            <person name="Hugenholtz P."/>
            <person name="Kyrpides N.C."/>
            <person name="Klenk H.P."/>
            <person name="Detter J.C."/>
        </authorList>
    </citation>
    <scope>NUCLEOTIDE SEQUENCE [LARGE SCALE GENOMIC DNA]</scope>
    <source>
        <strain evidence="3">DSM 8271 / FlGlyR</strain>
    </source>
</reference>
<dbReference type="EMBL" id="CP002547">
    <property type="protein sequence ID" value="ADY54999.1"/>
    <property type="molecule type" value="Genomic_DNA"/>
</dbReference>
<protein>
    <recommendedName>
        <fullName evidence="1">DUF1858 domain-containing protein</fullName>
    </recommendedName>
</protein>
<dbReference type="KEGG" id="sgy:Sgly_0637"/>
<evidence type="ECO:0000313" key="2">
    <source>
        <dbReference type="EMBL" id="ADY54999.1"/>
    </source>
</evidence>
<dbReference type="STRING" id="645991.Sgly_0637"/>
<dbReference type="AlphaFoldDB" id="F0SZY8"/>
<dbReference type="InterPro" id="IPR023883">
    <property type="entry name" value="CHP03980_redox-disulphide"/>
</dbReference>
<evidence type="ECO:0000313" key="3">
    <source>
        <dbReference type="Proteomes" id="UP000007488"/>
    </source>
</evidence>
<dbReference type="InterPro" id="IPR015077">
    <property type="entry name" value="DUF1858"/>
</dbReference>
<dbReference type="PANTHER" id="PTHR39341:SF1">
    <property type="entry name" value="DUF1858 DOMAIN-CONTAINING PROTEIN"/>
    <property type="match status" value="1"/>
</dbReference>
<organism evidence="2 3">
    <name type="scientific">Syntrophobotulus glycolicus (strain DSM 8271 / FlGlyR)</name>
    <dbReference type="NCBI Taxonomy" id="645991"/>
    <lineage>
        <taxon>Bacteria</taxon>
        <taxon>Bacillati</taxon>
        <taxon>Bacillota</taxon>
        <taxon>Clostridia</taxon>
        <taxon>Eubacteriales</taxon>
        <taxon>Desulfitobacteriaceae</taxon>
        <taxon>Syntrophobotulus</taxon>
    </lineage>
</organism>
<dbReference type="Gene3D" id="1.10.3910.10">
    <property type="entry name" value="SP0561-like"/>
    <property type="match status" value="1"/>
</dbReference>
<keyword evidence="3" id="KW-1185">Reference proteome</keyword>
<dbReference type="HOGENOM" id="CLU_180540_1_1_9"/>